<evidence type="ECO:0000313" key="2">
    <source>
        <dbReference type="EMBL" id="MCR2802998.1"/>
    </source>
</evidence>
<accession>A0A9X2MNK4</accession>
<reference evidence="2" key="1">
    <citation type="submission" date="2022-08" db="EMBL/GenBank/DDBJ databases">
        <title>The genomic sequence of strain Paenibacillus sp. SCIV0701.</title>
        <authorList>
            <person name="Zhao H."/>
        </authorList>
    </citation>
    <scope>NUCLEOTIDE SEQUENCE</scope>
    <source>
        <strain evidence="2">SCIV0701</strain>
    </source>
</reference>
<dbReference type="RefSeq" id="WP_257442925.1">
    <property type="nucleotide sequence ID" value="NZ_JANIPJ010000002.1"/>
</dbReference>
<organism evidence="2 3">
    <name type="scientific">Paenibacillus soyae</name>
    <dbReference type="NCBI Taxonomy" id="2969249"/>
    <lineage>
        <taxon>Bacteria</taxon>
        <taxon>Bacillati</taxon>
        <taxon>Bacillota</taxon>
        <taxon>Bacilli</taxon>
        <taxon>Bacillales</taxon>
        <taxon>Paenibacillaceae</taxon>
        <taxon>Paenibacillus</taxon>
    </lineage>
</organism>
<keyword evidence="1" id="KW-0812">Transmembrane</keyword>
<keyword evidence="3" id="KW-1185">Reference proteome</keyword>
<dbReference type="Proteomes" id="UP001141950">
    <property type="component" value="Unassembled WGS sequence"/>
</dbReference>
<keyword evidence="1" id="KW-1133">Transmembrane helix</keyword>
<comment type="caution">
    <text evidence="2">The sequence shown here is derived from an EMBL/GenBank/DDBJ whole genome shotgun (WGS) entry which is preliminary data.</text>
</comment>
<name>A0A9X2MNK4_9BACL</name>
<keyword evidence="1" id="KW-0472">Membrane</keyword>
<proteinExistence type="predicted"/>
<evidence type="ECO:0000256" key="1">
    <source>
        <dbReference type="SAM" id="Phobius"/>
    </source>
</evidence>
<feature type="transmembrane region" description="Helical" evidence="1">
    <location>
        <begin position="178"/>
        <end position="197"/>
    </location>
</feature>
<feature type="transmembrane region" description="Helical" evidence="1">
    <location>
        <begin position="100"/>
        <end position="120"/>
    </location>
</feature>
<evidence type="ECO:0000313" key="3">
    <source>
        <dbReference type="Proteomes" id="UP001141950"/>
    </source>
</evidence>
<gene>
    <name evidence="2" type="ORF">NQZ67_03800</name>
</gene>
<dbReference type="AlphaFoldDB" id="A0A9X2MNK4"/>
<dbReference type="EMBL" id="JANIPJ010000002">
    <property type="protein sequence ID" value="MCR2802998.1"/>
    <property type="molecule type" value="Genomic_DNA"/>
</dbReference>
<protein>
    <submittedName>
        <fullName evidence="2">Zf-HC2 domain-containing protein</fullName>
    </submittedName>
</protein>
<sequence>MMKCEEAQAKFDSYWEMGEEDPARIELEAHLLDCERCSDQFGLWPVDDELIRQLSEESSMVGPTEHVNRAVMDRIYMEQAWYMPVPSKSYHFSKSFRRNAAILIAACMAMFACAFFVFVFDYKDAPAGEDMQQWTGLMEAANASGDGEVMTGGFYAEVPVASISDPFVLKVVPAFPQYYVALSLLGLVTALLILNWLSRTRS</sequence>